<keyword evidence="3" id="KW-0233">DNA recombination</keyword>
<gene>
    <name evidence="7" type="primary">Psmc3ip</name>
    <name evidence="7" type="ORF">E2C01_094333</name>
</gene>
<evidence type="ECO:0000313" key="7">
    <source>
        <dbReference type="EMBL" id="MPC98944.1"/>
    </source>
</evidence>
<keyword evidence="4" id="KW-0539">Nucleus</keyword>
<dbReference type="GO" id="GO:0000709">
    <property type="term" value="P:meiotic joint molecule formation"/>
    <property type="evidence" value="ECO:0007669"/>
    <property type="project" value="TreeGrafter"/>
</dbReference>
<dbReference type="Pfam" id="PF07106">
    <property type="entry name" value="WHD_TBPIP"/>
    <property type="match status" value="1"/>
</dbReference>
<dbReference type="GO" id="GO:0007129">
    <property type="term" value="P:homologous chromosome pairing at meiosis"/>
    <property type="evidence" value="ECO:0007669"/>
    <property type="project" value="TreeGrafter"/>
</dbReference>
<comment type="subcellular location">
    <subcellularLocation>
        <location evidence="1">Nucleus</location>
    </subcellularLocation>
</comment>
<dbReference type="GO" id="GO:0003690">
    <property type="term" value="F:double-stranded DNA binding"/>
    <property type="evidence" value="ECO:0007669"/>
    <property type="project" value="TreeGrafter"/>
</dbReference>
<comment type="caution">
    <text evidence="7">The sequence shown here is derived from an EMBL/GenBank/DDBJ whole genome shotgun (WGS) entry which is preliminary data.</text>
</comment>
<evidence type="ECO:0000256" key="4">
    <source>
        <dbReference type="ARBA" id="ARBA00023242"/>
    </source>
</evidence>
<dbReference type="InterPro" id="IPR036388">
    <property type="entry name" value="WH-like_DNA-bd_sf"/>
</dbReference>
<reference evidence="7 8" key="1">
    <citation type="submission" date="2019-05" db="EMBL/GenBank/DDBJ databases">
        <title>Another draft genome of Portunus trituberculatus and its Hox gene families provides insights of decapod evolution.</title>
        <authorList>
            <person name="Jeong J.-H."/>
            <person name="Song I."/>
            <person name="Kim S."/>
            <person name="Choi T."/>
            <person name="Kim D."/>
            <person name="Ryu S."/>
            <person name="Kim W."/>
        </authorList>
    </citation>
    <scope>NUCLEOTIDE SEQUENCE [LARGE SCALE GENOMIC DNA]</scope>
    <source>
        <tissue evidence="7">Muscle</tissue>
    </source>
</reference>
<dbReference type="PANTHER" id="PTHR15938:SF0">
    <property type="entry name" value="HOMOLOGOUS-PAIRING PROTEIN 2 HOMOLOG"/>
    <property type="match status" value="1"/>
</dbReference>
<feature type="domain" description="Homologous-pairing protein 2 winged helix" evidence="6">
    <location>
        <begin position="10"/>
        <end position="50"/>
    </location>
</feature>
<protein>
    <submittedName>
        <fullName evidence="7">Homologous-pairing protein 2</fullName>
    </submittedName>
</protein>
<name>A0A5B7K2T8_PORTR</name>
<dbReference type="AlphaFoldDB" id="A0A5B7K2T8"/>
<comment type="similarity">
    <text evidence="2">Belongs to the HOP2 family.</text>
</comment>
<keyword evidence="5" id="KW-0469">Meiosis</keyword>
<evidence type="ECO:0000256" key="2">
    <source>
        <dbReference type="ARBA" id="ARBA00007922"/>
    </source>
</evidence>
<dbReference type="Gene3D" id="1.10.10.10">
    <property type="entry name" value="Winged helix-like DNA-binding domain superfamily/Winged helix DNA-binding domain"/>
    <property type="match status" value="1"/>
</dbReference>
<evidence type="ECO:0000256" key="5">
    <source>
        <dbReference type="ARBA" id="ARBA00023254"/>
    </source>
</evidence>
<dbReference type="InterPro" id="IPR010776">
    <property type="entry name" value="Hop2_WH_dom"/>
</dbReference>
<organism evidence="7 8">
    <name type="scientific">Portunus trituberculatus</name>
    <name type="common">Swimming crab</name>
    <name type="synonym">Neptunus trituberculatus</name>
    <dbReference type="NCBI Taxonomy" id="210409"/>
    <lineage>
        <taxon>Eukaryota</taxon>
        <taxon>Metazoa</taxon>
        <taxon>Ecdysozoa</taxon>
        <taxon>Arthropoda</taxon>
        <taxon>Crustacea</taxon>
        <taxon>Multicrustacea</taxon>
        <taxon>Malacostraca</taxon>
        <taxon>Eumalacostraca</taxon>
        <taxon>Eucarida</taxon>
        <taxon>Decapoda</taxon>
        <taxon>Pleocyemata</taxon>
        <taxon>Brachyura</taxon>
        <taxon>Eubrachyura</taxon>
        <taxon>Portunoidea</taxon>
        <taxon>Portunidae</taxon>
        <taxon>Portuninae</taxon>
        <taxon>Portunus</taxon>
    </lineage>
</organism>
<evidence type="ECO:0000256" key="1">
    <source>
        <dbReference type="ARBA" id="ARBA00004123"/>
    </source>
</evidence>
<dbReference type="GO" id="GO:0120231">
    <property type="term" value="C:DNA recombinase auxiliary factor complex"/>
    <property type="evidence" value="ECO:0007669"/>
    <property type="project" value="TreeGrafter"/>
</dbReference>
<sequence>MSKKDGGECTEKVKRYMEQQNRPYSVNDVFMNLHKEVGKTAVQKALDHLTAVSVALCLWKTRLSCFVLPSCWLFGHSLHSSWWYCAKFTIRVRK</sequence>
<keyword evidence="8" id="KW-1185">Reference proteome</keyword>
<dbReference type="OrthoDB" id="272266at2759"/>
<accession>A0A5B7K2T8</accession>
<dbReference type="Proteomes" id="UP000324222">
    <property type="component" value="Unassembled WGS sequence"/>
</dbReference>
<evidence type="ECO:0000259" key="6">
    <source>
        <dbReference type="Pfam" id="PF07106"/>
    </source>
</evidence>
<evidence type="ECO:0000313" key="8">
    <source>
        <dbReference type="Proteomes" id="UP000324222"/>
    </source>
</evidence>
<dbReference type="GO" id="GO:0010774">
    <property type="term" value="P:meiotic strand invasion involved in reciprocal meiotic recombination"/>
    <property type="evidence" value="ECO:0007669"/>
    <property type="project" value="TreeGrafter"/>
</dbReference>
<proteinExistence type="inferred from homology"/>
<dbReference type="GO" id="GO:0000794">
    <property type="term" value="C:condensed nuclear chromosome"/>
    <property type="evidence" value="ECO:0007669"/>
    <property type="project" value="TreeGrafter"/>
</dbReference>
<dbReference type="EMBL" id="VSRR010116264">
    <property type="protein sequence ID" value="MPC98944.1"/>
    <property type="molecule type" value="Genomic_DNA"/>
</dbReference>
<evidence type="ECO:0000256" key="3">
    <source>
        <dbReference type="ARBA" id="ARBA00023172"/>
    </source>
</evidence>
<dbReference type="PANTHER" id="PTHR15938">
    <property type="entry name" value="TBP-1 INTERACTING PROTEIN"/>
    <property type="match status" value="1"/>
</dbReference>
<dbReference type="GO" id="GO:0120230">
    <property type="term" value="F:recombinase activator activity"/>
    <property type="evidence" value="ECO:0007669"/>
    <property type="project" value="TreeGrafter"/>
</dbReference>